<organism evidence="3 4">
    <name type="scientific">Danaus chrysippus</name>
    <name type="common">African queen</name>
    <dbReference type="NCBI Taxonomy" id="151541"/>
    <lineage>
        <taxon>Eukaryota</taxon>
        <taxon>Metazoa</taxon>
        <taxon>Ecdysozoa</taxon>
        <taxon>Arthropoda</taxon>
        <taxon>Hexapoda</taxon>
        <taxon>Insecta</taxon>
        <taxon>Pterygota</taxon>
        <taxon>Neoptera</taxon>
        <taxon>Endopterygota</taxon>
        <taxon>Lepidoptera</taxon>
        <taxon>Glossata</taxon>
        <taxon>Ditrysia</taxon>
        <taxon>Papilionoidea</taxon>
        <taxon>Nymphalidae</taxon>
        <taxon>Danainae</taxon>
        <taxon>Danaini</taxon>
        <taxon>Danaina</taxon>
        <taxon>Danaus</taxon>
        <taxon>Anosia</taxon>
    </lineage>
</organism>
<comment type="caution">
    <text evidence="3">The sequence shown here is derived from an EMBL/GenBank/DDBJ whole genome shotgun (WGS) entry which is preliminary data.</text>
</comment>
<dbReference type="AlphaFoldDB" id="A0A8J2QXB9"/>
<dbReference type="EMBL" id="CAKASE010000066">
    <property type="protein sequence ID" value="CAG9571008.1"/>
    <property type="molecule type" value="Genomic_DNA"/>
</dbReference>
<dbReference type="SUPFAM" id="SSF57256">
    <property type="entry name" value="Elafin-like"/>
    <property type="match status" value="1"/>
</dbReference>
<dbReference type="Proteomes" id="UP000789524">
    <property type="component" value="Unassembled WGS sequence"/>
</dbReference>
<dbReference type="InterPro" id="IPR036645">
    <property type="entry name" value="Elafin-like_sf"/>
</dbReference>
<evidence type="ECO:0000259" key="2">
    <source>
        <dbReference type="PROSITE" id="PS51390"/>
    </source>
</evidence>
<keyword evidence="4" id="KW-1185">Reference proteome</keyword>
<dbReference type="PROSITE" id="PS51390">
    <property type="entry name" value="WAP"/>
    <property type="match status" value="1"/>
</dbReference>
<evidence type="ECO:0000313" key="3">
    <source>
        <dbReference type="EMBL" id="CAG9571008.1"/>
    </source>
</evidence>
<dbReference type="Pfam" id="PF00095">
    <property type="entry name" value="WAP"/>
    <property type="match status" value="1"/>
</dbReference>
<proteinExistence type="predicted"/>
<evidence type="ECO:0000313" key="4">
    <source>
        <dbReference type="Proteomes" id="UP000789524"/>
    </source>
</evidence>
<dbReference type="GO" id="GO:0030414">
    <property type="term" value="F:peptidase inhibitor activity"/>
    <property type="evidence" value="ECO:0007669"/>
    <property type="project" value="InterPro"/>
</dbReference>
<accession>A0A8J2QXB9</accession>
<protein>
    <submittedName>
        <fullName evidence="3">(African queen) hypothetical protein</fullName>
    </submittedName>
</protein>
<dbReference type="OrthoDB" id="8187079at2759"/>
<dbReference type="InterPro" id="IPR008197">
    <property type="entry name" value="WAP_dom"/>
</dbReference>
<name>A0A8J2QXB9_9NEOP</name>
<sequence>MVAASVVIPHMLPSIASRQTRPVQSIHSHITVVWNIIKKQTMGSITIILAVFAVFVAFTDAASGSCPLPSKIYSCSPKCVQNYDCSHGKVCCPNSCNTKSCVDLAAVGGANNGKDKYSQSGGAGVYCNNQKCNSFEVCKLDPATKKMKCMRA</sequence>
<evidence type="ECO:0000256" key="1">
    <source>
        <dbReference type="SAM" id="Phobius"/>
    </source>
</evidence>
<feature type="domain" description="WAP" evidence="2">
    <location>
        <begin position="59"/>
        <end position="105"/>
    </location>
</feature>
<feature type="transmembrane region" description="Helical" evidence="1">
    <location>
        <begin position="42"/>
        <end position="62"/>
    </location>
</feature>
<dbReference type="GO" id="GO:0005576">
    <property type="term" value="C:extracellular region"/>
    <property type="evidence" value="ECO:0007669"/>
    <property type="project" value="InterPro"/>
</dbReference>
<keyword evidence="1" id="KW-0472">Membrane</keyword>
<keyword evidence="1" id="KW-1133">Transmembrane helix</keyword>
<gene>
    <name evidence="3" type="ORF">DCHRY22_LOCUS9582</name>
</gene>
<keyword evidence="1" id="KW-0812">Transmembrane</keyword>
<reference evidence="3" key="1">
    <citation type="submission" date="2021-09" db="EMBL/GenBank/DDBJ databases">
        <authorList>
            <person name="Martin H S."/>
        </authorList>
    </citation>
    <scope>NUCLEOTIDE SEQUENCE</scope>
</reference>